<reference evidence="3" key="1">
    <citation type="submission" date="2023-08" db="EMBL/GenBank/DDBJ databases">
        <authorList>
            <person name="Chen Y."/>
            <person name="Shah S."/>
            <person name="Dougan E. K."/>
            <person name="Thang M."/>
            <person name="Chan C."/>
        </authorList>
    </citation>
    <scope>NUCLEOTIDE SEQUENCE</scope>
</reference>
<keyword evidence="4" id="KW-1185">Reference proteome</keyword>
<dbReference type="AlphaFoldDB" id="A0AA36JGY9"/>
<protein>
    <submittedName>
        <fullName evidence="3">Uncharacterized protein</fullName>
    </submittedName>
</protein>
<organism evidence="3 4">
    <name type="scientific">Effrenium voratum</name>
    <dbReference type="NCBI Taxonomy" id="2562239"/>
    <lineage>
        <taxon>Eukaryota</taxon>
        <taxon>Sar</taxon>
        <taxon>Alveolata</taxon>
        <taxon>Dinophyceae</taxon>
        <taxon>Suessiales</taxon>
        <taxon>Symbiodiniaceae</taxon>
        <taxon>Effrenium</taxon>
    </lineage>
</organism>
<dbReference type="Proteomes" id="UP001178507">
    <property type="component" value="Unassembled WGS sequence"/>
</dbReference>
<proteinExistence type="predicted"/>
<name>A0AA36JGY9_9DINO</name>
<dbReference type="EMBL" id="CAUJNA010003585">
    <property type="protein sequence ID" value="CAJ1405461.1"/>
    <property type="molecule type" value="Genomic_DNA"/>
</dbReference>
<evidence type="ECO:0000256" key="2">
    <source>
        <dbReference type="SAM" id="SignalP"/>
    </source>
</evidence>
<comment type="caution">
    <text evidence="3">The sequence shown here is derived from an EMBL/GenBank/DDBJ whole genome shotgun (WGS) entry which is preliminary data.</text>
</comment>
<feature type="region of interest" description="Disordered" evidence="1">
    <location>
        <begin position="403"/>
        <end position="440"/>
    </location>
</feature>
<evidence type="ECO:0000313" key="3">
    <source>
        <dbReference type="EMBL" id="CAJ1405461.1"/>
    </source>
</evidence>
<feature type="compositionally biased region" description="Acidic residues" evidence="1">
    <location>
        <begin position="412"/>
        <end position="429"/>
    </location>
</feature>
<keyword evidence="2" id="KW-0732">Signal</keyword>
<accession>A0AA36JGY9</accession>
<feature type="chain" id="PRO_5041307156" evidence="2">
    <location>
        <begin position="16"/>
        <end position="440"/>
    </location>
</feature>
<evidence type="ECO:0000313" key="4">
    <source>
        <dbReference type="Proteomes" id="UP001178507"/>
    </source>
</evidence>
<feature type="signal peptide" evidence="2">
    <location>
        <begin position="1"/>
        <end position="15"/>
    </location>
</feature>
<sequence length="440" mass="49793">MAVVVLALLLPLASALVDSTDVEEEGVDIVIPSGCRADNYLLGQHIEEAYRRDVDNDQSLLFTLQSIKKNAAWARRIFVLEDPNCEVVWKAKLKRGVIPEPEKTTWLDRCDLFPHIPAAGSKDRQGLLRFRREAALLQRLDQSFPELGAYHQGPSPASLMESEHEYWHPRRTARSEPTLKGNEGPVCPTRNVFAVQTVLHHIPQLASRFVLAMPGDIAVRPTSVRTFFHGMKPRYPAGRGNLLYQNQSVAERLNAQIPRTTKSDLRVWVPLTKRLCSHIEQRYPLWLSFVRSHRKGKFSSKLDASGTPASERANSAEESLQGVWWWYLTSHPHSGIRHHGNLFEERRLGWDPGEWELLVADPGSTIVSLEDGIDSINSGQVFSRTLSQRRQLRHKLKGLITMEVDSGGQAEEPQDEAEEDDVDVEEEEAPAPAKFMRSER</sequence>
<evidence type="ECO:0000256" key="1">
    <source>
        <dbReference type="SAM" id="MobiDB-lite"/>
    </source>
</evidence>
<gene>
    <name evidence="3" type="ORF">EVOR1521_LOCUS27661</name>
</gene>